<dbReference type="EC" id="3.1.1.29" evidence="1"/>
<name>A0A8H5GP58_9AGAR</name>
<dbReference type="CDD" id="cd02430">
    <property type="entry name" value="PTH2"/>
    <property type="match status" value="1"/>
</dbReference>
<evidence type="ECO:0000313" key="7">
    <source>
        <dbReference type="EMBL" id="KAF5368547.1"/>
    </source>
</evidence>
<reference evidence="7 8" key="1">
    <citation type="journal article" date="2020" name="ISME J.">
        <title>Uncovering the hidden diversity of litter-decomposition mechanisms in mushroom-forming fungi.</title>
        <authorList>
            <person name="Floudas D."/>
            <person name="Bentzer J."/>
            <person name="Ahren D."/>
            <person name="Johansson T."/>
            <person name="Persson P."/>
            <person name="Tunlid A."/>
        </authorList>
    </citation>
    <scope>NUCLEOTIDE SEQUENCE [LARGE SCALE GENOMIC DNA]</scope>
    <source>
        <strain evidence="7 8">CBS 291.85</strain>
    </source>
</reference>
<dbReference type="InterPro" id="IPR002833">
    <property type="entry name" value="PTH2"/>
</dbReference>
<dbReference type="Pfam" id="PF01981">
    <property type="entry name" value="PTH2"/>
    <property type="match status" value="1"/>
</dbReference>
<dbReference type="NCBIfam" id="TIGR00283">
    <property type="entry name" value="arch_pth2"/>
    <property type="match status" value="1"/>
</dbReference>
<comment type="similarity">
    <text evidence="3">Belongs to the PTH2 family.</text>
</comment>
<evidence type="ECO:0000256" key="4">
    <source>
        <dbReference type="ARBA" id="ARBA00048707"/>
    </source>
</evidence>
<comment type="catalytic activity">
    <reaction evidence="4">
        <text>an N-acyl-L-alpha-aminoacyl-tRNA + H2O = an N-acyl-L-amino acid + a tRNA + H(+)</text>
        <dbReference type="Rhea" id="RHEA:54448"/>
        <dbReference type="Rhea" id="RHEA-COMP:10123"/>
        <dbReference type="Rhea" id="RHEA-COMP:13883"/>
        <dbReference type="ChEBI" id="CHEBI:15377"/>
        <dbReference type="ChEBI" id="CHEBI:15378"/>
        <dbReference type="ChEBI" id="CHEBI:59874"/>
        <dbReference type="ChEBI" id="CHEBI:78442"/>
        <dbReference type="ChEBI" id="CHEBI:138191"/>
        <dbReference type="EC" id="3.1.1.29"/>
    </reaction>
</comment>
<dbReference type="SUPFAM" id="SSF102462">
    <property type="entry name" value="Peptidyl-tRNA hydrolase II"/>
    <property type="match status" value="1"/>
</dbReference>
<keyword evidence="2" id="KW-0378">Hydrolase</keyword>
<dbReference type="GO" id="GO:0004045">
    <property type="term" value="F:peptidyl-tRNA hydrolase activity"/>
    <property type="evidence" value="ECO:0007669"/>
    <property type="project" value="UniProtKB-EC"/>
</dbReference>
<keyword evidence="6" id="KW-1133">Transmembrane helix</keyword>
<dbReference type="Gene3D" id="3.40.1490.10">
    <property type="entry name" value="Bit1"/>
    <property type="match status" value="1"/>
</dbReference>
<dbReference type="FunFam" id="3.40.1490.10:FF:000002">
    <property type="entry name" value="Peptidyl-tRNA hydrolase 2, mitochondrial"/>
    <property type="match status" value="1"/>
</dbReference>
<dbReference type="OrthoDB" id="1733656at2759"/>
<dbReference type="PANTHER" id="PTHR12649">
    <property type="entry name" value="PEPTIDYL-TRNA HYDROLASE 2"/>
    <property type="match status" value="1"/>
</dbReference>
<sequence length="200" mass="21146">MAAFFEDSGRISIYVAIAIGALSAGYLAGSTTARPRERKSPSTSSTAVPPRAENTGAADDSDDESEASSGDEDTDVSKLELLPSDECKLVLVVRTDLQMSTGKIAAQCSHATLAVYKTLLSSNPAFLRQWERSGQSKVALRCSSEDELLLMQAQAQSLNLCARSIQDAGRTQIAAGSRTVLGIAGPARLVNQITGKLRLL</sequence>
<dbReference type="InterPro" id="IPR023476">
    <property type="entry name" value="Pep_tRNA_hydro_II_dom_sf"/>
</dbReference>
<comment type="caution">
    <text evidence="7">The sequence shown here is derived from an EMBL/GenBank/DDBJ whole genome shotgun (WGS) entry which is preliminary data.</text>
</comment>
<dbReference type="EMBL" id="JAACJM010000015">
    <property type="protein sequence ID" value="KAF5368547.1"/>
    <property type="molecule type" value="Genomic_DNA"/>
</dbReference>
<dbReference type="AlphaFoldDB" id="A0A8H5GP58"/>
<proteinExistence type="inferred from homology"/>
<evidence type="ECO:0000256" key="2">
    <source>
        <dbReference type="ARBA" id="ARBA00022801"/>
    </source>
</evidence>
<evidence type="ECO:0000256" key="5">
    <source>
        <dbReference type="SAM" id="MobiDB-lite"/>
    </source>
</evidence>
<evidence type="ECO:0000256" key="6">
    <source>
        <dbReference type="SAM" id="Phobius"/>
    </source>
</evidence>
<accession>A0A8H5GP58</accession>
<keyword evidence="6" id="KW-0812">Transmembrane</keyword>
<evidence type="ECO:0000313" key="8">
    <source>
        <dbReference type="Proteomes" id="UP000559256"/>
    </source>
</evidence>
<feature type="region of interest" description="Disordered" evidence="5">
    <location>
        <begin position="30"/>
        <end position="77"/>
    </location>
</feature>
<dbReference type="GO" id="GO:0005829">
    <property type="term" value="C:cytosol"/>
    <property type="evidence" value="ECO:0007669"/>
    <property type="project" value="TreeGrafter"/>
</dbReference>
<feature type="compositionally biased region" description="Acidic residues" evidence="5">
    <location>
        <begin position="59"/>
        <end position="74"/>
    </location>
</feature>
<feature type="transmembrane region" description="Helical" evidence="6">
    <location>
        <begin position="12"/>
        <end position="29"/>
    </location>
</feature>
<keyword evidence="8" id="KW-1185">Reference proteome</keyword>
<keyword evidence="6" id="KW-0472">Membrane</keyword>
<dbReference type="Proteomes" id="UP000559256">
    <property type="component" value="Unassembled WGS sequence"/>
</dbReference>
<protein>
    <recommendedName>
        <fullName evidence="1">peptidyl-tRNA hydrolase</fullName>
        <ecNumber evidence="1">3.1.1.29</ecNumber>
    </recommendedName>
</protein>
<dbReference type="PANTHER" id="PTHR12649:SF11">
    <property type="entry name" value="PEPTIDYL-TRNA HYDROLASE 2, MITOCHONDRIAL"/>
    <property type="match status" value="1"/>
</dbReference>
<evidence type="ECO:0000256" key="3">
    <source>
        <dbReference type="ARBA" id="ARBA00038050"/>
    </source>
</evidence>
<gene>
    <name evidence="7" type="ORF">D9758_002349</name>
</gene>
<organism evidence="7 8">
    <name type="scientific">Tetrapyrgos nigripes</name>
    <dbReference type="NCBI Taxonomy" id="182062"/>
    <lineage>
        <taxon>Eukaryota</taxon>
        <taxon>Fungi</taxon>
        <taxon>Dikarya</taxon>
        <taxon>Basidiomycota</taxon>
        <taxon>Agaricomycotina</taxon>
        <taxon>Agaricomycetes</taxon>
        <taxon>Agaricomycetidae</taxon>
        <taxon>Agaricales</taxon>
        <taxon>Marasmiineae</taxon>
        <taxon>Marasmiaceae</taxon>
        <taxon>Tetrapyrgos</taxon>
    </lineage>
</organism>
<evidence type="ECO:0000256" key="1">
    <source>
        <dbReference type="ARBA" id="ARBA00013260"/>
    </source>
</evidence>